<keyword evidence="4" id="KW-0732">Signal</keyword>
<keyword evidence="3" id="KW-0964">Secreted</keyword>
<dbReference type="InterPro" id="IPR036908">
    <property type="entry name" value="RlpA-like_sf"/>
</dbReference>
<dbReference type="PANTHER" id="PTHR38850:SF2">
    <property type="entry name" value="CERATO-PLATANIN"/>
    <property type="match status" value="1"/>
</dbReference>
<comment type="subcellular location">
    <subcellularLocation>
        <location evidence="1">Secreted</location>
    </subcellularLocation>
</comment>
<protein>
    <submittedName>
        <fullName evidence="5">Cerato-platanin like protein</fullName>
    </submittedName>
</protein>
<dbReference type="InterPro" id="IPR010829">
    <property type="entry name" value="Cerato-platanin"/>
</dbReference>
<dbReference type="eggNOG" id="ENOG502SHQD">
    <property type="taxonomic scope" value="Eukaryota"/>
</dbReference>
<feature type="signal peptide" evidence="4">
    <location>
        <begin position="1"/>
        <end position="18"/>
    </location>
</feature>
<proteinExistence type="inferred from homology"/>
<feature type="chain" id="PRO_5001991910" evidence="4">
    <location>
        <begin position="19"/>
        <end position="217"/>
    </location>
</feature>
<dbReference type="OrthoDB" id="5370830at2759"/>
<dbReference type="Pfam" id="PF07249">
    <property type="entry name" value="Cerato-platanin"/>
    <property type="match status" value="1"/>
</dbReference>
<evidence type="ECO:0000256" key="1">
    <source>
        <dbReference type="ARBA" id="ARBA00004613"/>
    </source>
</evidence>
<dbReference type="AlphaFoldDB" id="A0A0A1URK0"/>
<evidence type="ECO:0000256" key="2">
    <source>
        <dbReference type="ARBA" id="ARBA00010421"/>
    </source>
</evidence>
<accession>A0A0A1URK0</accession>
<reference evidence="5 6" key="1">
    <citation type="submission" date="2014-02" db="EMBL/GenBank/DDBJ databases">
        <title>The genome sequence of the entomopathogenic fungus Metarhizium robertsii ARSEF 2575.</title>
        <authorList>
            <person name="Giuliano Garisto Donzelli B."/>
            <person name="Roe B.A."/>
            <person name="Macmil S.L."/>
            <person name="Krasnoff S.B."/>
            <person name="Gibson D.M."/>
        </authorList>
    </citation>
    <scope>NUCLEOTIDE SEQUENCE [LARGE SCALE GENOMIC DNA]</scope>
    <source>
        <strain evidence="5 6">ARSEF 2575</strain>
    </source>
</reference>
<dbReference type="Gene3D" id="2.40.40.10">
    <property type="entry name" value="RlpA-like domain"/>
    <property type="match status" value="1"/>
</dbReference>
<evidence type="ECO:0000313" key="5">
    <source>
        <dbReference type="EMBL" id="EXU98185.1"/>
    </source>
</evidence>
<sequence length="217" mass="23126">MISSIATVIVASAAAVSAGVISKRGQSISVTPHDQYSSTIGVIGGMINANRVAYWPTYPSCDNICVKVSYQGRSLNLLHIDKSGGAHDISYDAWNYLVSGKSAKESPQTGGGITMEYEDVPADDCKDLLHNDKLPLIAVNGMSYIGGCDKNSWAVKNYEFYNLADTQGTSGWDELCTLDLAVSNQPKCPHTLGGQNKPTGVEVVNIQYGTGKEVKAT</sequence>
<dbReference type="GO" id="GO:0005576">
    <property type="term" value="C:extracellular region"/>
    <property type="evidence" value="ECO:0007669"/>
    <property type="project" value="UniProtKB-SubCell"/>
</dbReference>
<dbReference type="PANTHER" id="PTHR38850">
    <property type="entry name" value="CERATO-PLATANIN"/>
    <property type="match status" value="1"/>
</dbReference>
<dbReference type="EMBL" id="JELW01000029">
    <property type="protein sequence ID" value="EXU98185.1"/>
    <property type="molecule type" value="Genomic_DNA"/>
</dbReference>
<name>A0A0A1URK0_9HYPO</name>
<comment type="caution">
    <text evidence="5">The sequence shown here is derived from an EMBL/GenBank/DDBJ whole genome shotgun (WGS) entry which is preliminary data.</text>
</comment>
<dbReference type="HOGENOM" id="CLU_083928_1_0_1"/>
<evidence type="ECO:0000256" key="4">
    <source>
        <dbReference type="SAM" id="SignalP"/>
    </source>
</evidence>
<evidence type="ECO:0000256" key="3">
    <source>
        <dbReference type="ARBA" id="ARBA00022525"/>
    </source>
</evidence>
<gene>
    <name evidence="5" type="ORF">X797_008790</name>
</gene>
<dbReference type="Proteomes" id="UP000030151">
    <property type="component" value="Unassembled WGS sequence"/>
</dbReference>
<comment type="similarity">
    <text evidence="2">Belongs to the cerato-platanin family.</text>
</comment>
<evidence type="ECO:0000313" key="6">
    <source>
        <dbReference type="Proteomes" id="UP000030151"/>
    </source>
</evidence>
<organism evidence="5 6">
    <name type="scientific">Metarhizium robertsii</name>
    <dbReference type="NCBI Taxonomy" id="568076"/>
    <lineage>
        <taxon>Eukaryota</taxon>
        <taxon>Fungi</taxon>
        <taxon>Dikarya</taxon>
        <taxon>Ascomycota</taxon>
        <taxon>Pezizomycotina</taxon>
        <taxon>Sordariomycetes</taxon>
        <taxon>Hypocreomycetidae</taxon>
        <taxon>Hypocreales</taxon>
        <taxon>Clavicipitaceae</taxon>
        <taxon>Metarhizium</taxon>
    </lineage>
</organism>